<keyword evidence="2" id="KW-1185">Reference proteome</keyword>
<sequence>MRQFTTDSFREIDGHSYFQNLSENLRKRIKREDKEYILGVDEEEYKKYLVEELSLEPIEILKSKEKVEEPVAREELVTDRAWGNEYKKKFYYFAIKYPFKGTPELFKVAPSPRTLRSTEITVYPQRKIVEISFKISEKNPKAFKNAKNKKYIDAFVNVDNINKQVANWNRNLRQKVESFFESTKKEYLEENEFYEAINVSVDEDTKSVFSVPTIKKKEVPKPSKSDGKSISSEPIMSDEMYEDAIKILYDVGKKMERKPSLYKDKDEEGIRDQFLLFLETRYEGTTATGETFNKKGKTDILLKYSEDGTNLFVAECKFWKGIKAFFEAINQLFDRYLTWRDSKVSVILFVQNKNFSNVLDEIRNKIEDHQYYLRENGENGESSYSYIFSLPDDPDKEVYLEVMAFHFPE</sequence>
<protein>
    <submittedName>
        <fullName evidence="1">Uncharacterized protein</fullName>
    </submittedName>
</protein>
<organism evidence="1 2">
    <name type="scientific">Fodinibius halophilus</name>
    <dbReference type="NCBI Taxonomy" id="1736908"/>
    <lineage>
        <taxon>Bacteria</taxon>
        <taxon>Pseudomonadati</taxon>
        <taxon>Balneolota</taxon>
        <taxon>Balneolia</taxon>
        <taxon>Balneolales</taxon>
        <taxon>Balneolaceae</taxon>
        <taxon>Fodinibius</taxon>
    </lineage>
</organism>
<dbReference type="RefSeq" id="WP_165271476.1">
    <property type="nucleotide sequence ID" value="NZ_JAALLS010000049.1"/>
</dbReference>
<evidence type="ECO:0000313" key="1">
    <source>
        <dbReference type="EMBL" id="NGP90254.1"/>
    </source>
</evidence>
<dbReference type="AlphaFoldDB" id="A0A6M1THP3"/>
<comment type="caution">
    <text evidence="1">The sequence shown here is derived from an EMBL/GenBank/DDBJ whole genome shotgun (WGS) entry which is preliminary data.</text>
</comment>
<evidence type="ECO:0000313" key="2">
    <source>
        <dbReference type="Proteomes" id="UP000479132"/>
    </source>
</evidence>
<dbReference type="Proteomes" id="UP000479132">
    <property type="component" value="Unassembled WGS sequence"/>
</dbReference>
<reference evidence="1 2" key="1">
    <citation type="submission" date="2020-02" db="EMBL/GenBank/DDBJ databases">
        <title>Aliifodinibius halophilus 2W32, complete genome.</title>
        <authorList>
            <person name="Li Y."/>
            <person name="Wu S."/>
        </authorList>
    </citation>
    <scope>NUCLEOTIDE SEQUENCE [LARGE SCALE GENOMIC DNA]</scope>
    <source>
        <strain evidence="1 2">2W32</strain>
    </source>
</reference>
<gene>
    <name evidence="1" type="ORF">G3569_18005</name>
</gene>
<proteinExistence type="predicted"/>
<accession>A0A6M1THP3</accession>
<dbReference type="EMBL" id="JAALLS010000049">
    <property type="protein sequence ID" value="NGP90254.1"/>
    <property type="molecule type" value="Genomic_DNA"/>
</dbReference>
<name>A0A6M1THP3_9BACT</name>